<comment type="pathway">
    <text evidence="3 10">One-carbon metabolism; tetrahydrofolate interconversion.</text>
</comment>
<name>A0A9N7NN53_STRHE</name>
<dbReference type="InterPro" id="IPR019798">
    <property type="entry name" value="Ser_HO-MeTrfase_PLP_BS"/>
</dbReference>
<dbReference type="SUPFAM" id="SSF53383">
    <property type="entry name" value="PLP-dependent transferases"/>
    <property type="match status" value="1"/>
</dbReference>
<comment type="catalytic activity">
    <reaction evidence="1 10">
        <text>(6R)-5,10-methylene-5,6,7,8-tetrahydrofolate + glycine + H2O = (6S)-5,6,7,8-tetrahydrofolate + L-serine</text>
        <dbReference type="Rhea" id="RHEA:15481"/>
        <dbReference type="ChEBI" id="CHEBI:15377"/>
        <dbReference type="ChEBI" id="CHEBI:15636"/>
        <dbReference type="ChEBI" id="CHEBI:33384"/>
        <dbReference type="ChEBI" id="CHEBI:57305"/>
        <dbReference type="ChEBI" id="CHEBI:57453"/>
        <dbReference type="EC" id="2.1.2.1"/>
    </reaction>
</comment>
<dbReference type="Pfam" id="PF16994">
    <property type="entry name" value="Glyco_trans_4_5"/>
    <property type="match status" value="1"/>
</dbReference>
<dbReference type="InterPro" id="IPR015421">
    <property type="entry name" value="PyrdxlP-dep_Trfase_major"/>
</dbReference>
<keyword evidence="6" id="KW-0328">Glycosyltransferase</keyword>
<comment type="caution">
    <text evidence="15">The sequence shown here is derived from an EMBL/GenBank/DDBJ whole genome shotgun (WGS) entry which is preliminary data.</text>
</comment>
<keyword evidence="12" id="KW-0472">Membrane</keyword>
<dbReference type="Gene3D" id="3.40.640.10">
    <property type="entry name" value="Type I PLP-dependent aspartate aminotransferase-like (Major domain)"/>
    <property type="match status" value="1"/>
</dbReference>
<evidence type="ECO:0000256" key="11">
    <source>
        <dbReference type="SAM" id="MobiDB-lite"/>
    </source>
</evidence>
<reference evidence="15" key="1">
    <citation type="submission" date="2019-12" db="EMBL/GenBank/DDBJ databases">
        <authorList>
            <person name="Scholes J."/>
        </authorList>
    </citation>
    <scope>NUCLEOTIDE SEQUENCE</scope>
</reference>
<evidence type="ECO:0000256" key="8">
    <source>
        <dbReference type="ARBA" id="ARBA00022898"/>
    </source>
</evidence>
<dbReference type="OrthoDB" id="10265628at2759"/>
<keyword evidence="12" id="KW-0812">Transmembrane</keyword>
<dbReference type="InterPro" id="IPR015422">
    <property type="entry name" value="PyrdxlP-dep_Trfase_small"/>
</dbReference>
<dbReference type="GO" id="GO:0030170">
    <property type="term" value="F:pyridoxal phosphate binding"/>
    <property type="evidence" value="ECO:0007669"/>
    <property type="project" value="InterPro"/>
</dbReference>
<accession>A0A9N7NN53</accession>
<dbReference type="EMBL" id="CACSLK010031421">
    <property type="protein sequence ID" value="CAA0839111.1"/>
    <property type="molecule type" value="Genomic_DNA"/>
</dbReference>
<dbReference type="Pfam" id="PF00464">
    <property type="entry name" value="SHMT"/>
    <property type="match status" value="1"/>
</dbReference>
<dbReference type="GO" id="GO:0016757">
    <property type="term" value="F:glycosyltransferase activity"/>
    <property type="evidence" value="ECO:0007669"/>
    <property type="project" value="UniProtKB-KW"/>
</dbReference>
<dbReference type="InterPro" id="IPR015424">
    <property type="entry name" value="PyrdxlP-dep_Trfase"/>
</dbReference>
<dbReference type="PANTHER" id="PTHR47778">
    <property type="entry name" value="BNAA05G14870D PROTEIN"/>
    <property type="match status" value="1"/>
</dbReference>
<feature type="compositionally biased region" description="Polar residues" evidence="11">
    <location>
        <begin position="128"/>
        <end position="139"/>
    </location>
</feature>
<dbReference type="Pfam" id="PF00534">
    <property type="entry name" value="Glycos_transf_1"/>
    <property type="match status" value="1"/>
</dbReference>
<dbReference type="Gene3D" id="3.90.1150.10">
    <property type="entry name" value="Aspartate Aminotransferase, domain 1"/>
    <property type="match status" value="1"/>
</dbReference>
<keyword evidence="8 10" id="KW-0663">Pyridoxal phosphate</keyword>
<dbReference type="GO" id="GO:0035999">
    <property type="term" value="P:tetrahydrofolate interconversion"/>
    <property type="evidence" value="ECO:0007669"/>
    <property type="project" value="InterPro"/>
</dbReference>
<feature type="compositionally biased region" description="Low complexity" evidence="11">
    <location>
        <begin position="9"/>
        <end position="33"/>
    </location>
</feature>
<keyword evidence="16" id="KW-1185">Reference proteome</keyword>
<dbReference type="AlphaFoldDB" id="A0A9N7NN53"/>
<protein>
    <recommendedName>
        <fullName evidence="10">Serine hydroxymethyltransferase</fullName>
        <ecNumber evidence="10">2.1.2.1</ecNumber>
    </recommendedName>
</protein>
<keyword evidence="5 10" id="KW-0554">One-carbon metabolism</keyword>
<evidence type="ECO:0000256" key="5">
    <source>
        <dbReference type="ARBA" id="ARBA00022563"/>
    </source>
</evidence>
<gene>
    <name evidence="15" type="ORF">SHERM_05680</name>
</gene>
<dbReference type="EC" id="2.1.2.1" evidence="10"/>
<dbReference type="Gene3D" id="3.40.50.2000">
    <property type="entry name" value="Glycogen Phosphorylase B"/>
    <property type="match status" value="1"/>
</dbReference>
<evidence type="ECO:0000256" key="9">
    <source>
        <dbReference type="ARBA" id="ARBA00059150"/>
    </source>
</evidence>
<dbReference type="NCBIfam" id="NF000586">
    <property type="entry name" value="PRK00011.1"/>
    <property type="match status" value="1"/>
</dbReference>
<evidence type="ECO:0000256" key="10">
    <source>
        <dbReference type="RuleBase" id="RU000585"/>
    </source>
</evidence>
<feature type="domain" description="Serine hydroxymethyltransferase-like" evidence="13">
    <location>
        <begin position="773"/>
        <end position="1163"/>
    </location>
</feature>
<dbReference type="PANTHER" id="PTHR47778:SF2">
    <property type="entry name" value="GLYCOSYL TRANSFERASE FAMILY 1 DOMAIN-CONTAINING PROTEIN"/>
    <property type="match status" value="1"/>
</dbReference>
<evidence type="ECO:0000259" key="13">
    <source>
        <dbReference type="Pfam" id="PF00464"/>
    </source>
</evidence>
<comment type="cofactor">
    <cofactor evidence="2 10">
        <name>pyridoxal 5'-phosphate</name>
        <dbReference type="ChEBI" id="CHEBI:597326"/>
    </cofactor>
</comment>
<dbReference type="InterPro" id="IPR039429">
    <property type="entry name" value="SHMT-like_dom"/>
</dbReference>
<evidence type="ECO:0000256" key="1">
    <source>
        <dbReference type="ARBA" id="ARBA00001528"/>
    </source>
</evidence>
<keyword evidence="7 10" id="KW-0808">Transferase</keyword>
<evidence type="ECO:0000256" key="7">
    <source>
        <dbReference type="ARBA" id="ARBA00022679"/>
    </source>
</evidence>
<dbReference type="PROSITE" id="PS00096">
    <property type="entry name" value="SHMT"/>
    <property type="match status" value="1"/>
</dbReference>
<dbReference type="GO" id="GO:0004372">
    <property type="term" value="F:glycine hydroxymethyltransferase activity"/>
    <property type="evidence" value="ECO:0007669"/>
    <property type="project" value="UniProtKB-EC"/>
</dbReference>
<evidence type="ECO:0000313" key="15">
    <source>
        <dbReference type="EMBL" id="CAA0839111.1"/>
    </source>
</evidence>
<dbReference type="InterPro" id="IPR001085">
    <property type="entry name" value="Ser_HO-MeTrfase"/>
</dbReference>
<dbReference type="FunFam" id="3.40.640.10:FF:000050">
    <property type="entry name" value="Serine hydroxymethyltransferase"/>
    <property type="match status" value="1"/>
</dbReference>
<dbReference type="InterPro" id="IPR041693">
    <property type="entry name" value="Glyco_trans_4_5"/>
</dbReference>
<evidence type="ECO:0000256" key="12">
    <source>
        <dbReference type="SAM" id="Phobius"/>
    </source>
</evidence>
<dbReference type="InterPro" id="IPR001296">
    <property type="entry name" value="Glyco_trans_1"/>
</dbReference>
<evidence type="ECO:0000256" key="4">
    <source>
        <dbReference type="ARBA" id="ARBA00006376"/>
    </source>
</evidence>
<feature type="transmembrane region" description="Helical" evidence="12">
    <location>
        <begin position="63"/>
        <end position="80"/>
    </location>
</feature>
<evidence type="ECO:0000256" key="6">
    <source>
        <dbReference type="ARBA" id="ARBA00022676"/>
    </source>
</evidence>
<evidence type="ECO:0000313" key="16">
    <source>
        <dbReference type="Proteomes" id="UP001153555"/>
    </source>
</evidence>
<dbReference type="CDD" id="cd03801">
    <property type="entry name" value="GT4_PimA-like"/>
    <property type="match status" value="1"/>
</dbReference>
<dbReference type="SUPFAM" id="SSF53756">
    <property type="entry name" value="UDP-Glycosyltransferase/glycogen phosphorylase"/>
    <property type="match status" value="1"/>
</dbReference>
<feature type="region of interest" description="Disordered" evidence="11">
    <location>
        <begin position="127"/>
        <end position="186"/>
    </location>
</feature>
<sequence length="1219" mass="134066">MEEGNLIRPSPLRPGGPLKSPSSGKSSPRGSPSFRRLNSGRTPRRESMPSGLFGSHCFRSNRVVLWLLLITLWAYAGFYFQSRWAHGDNKENLFSSGGYGGEIIGPHRPNERDLMANINSGVARLRTNVDNSSSRNVDVNVTKKPSGGVLSSKNKSTKKKSKRSTRTSRKKSQSKPKVYTDESESEIDFQMDEIPKQNTTYGFLVGPFGSVEDSVLEWSPEKRRGTCDRKGAFARLVWSRKFVLIIHELSMTGAPLAMMELATEFLSCGATVSVIVLSRKGGLMTELVRRKIKVLEDKTDLSFKTAMKADLIVAGSAVCSNWIENYLSRTVLGSSQIMWWIMENRREYFNRTMPVLNRVKKLIFLSQSQSKQWLDWCQQENIQLKSEPALVPLSVNDELAFAAGIPSSLNTPSFTTQNMLEKKQLLRNAVRKEMGLADSDMLAITLSSINSGKGQLLLLESARLMIENGSSVEKSGGKDLIFTEHDYYSRGLLGSREREGGMDSIKILIGSVGSKSNKVLYVKTLLRYLAEHSNLSRSVLWTPATTRVASLYAAADAYVMNSQGLGETFGRVTIEAMAFGLPVLGTDSGGTKEIVEHNVTGLLHPLGRPGAQILARNLEFLRKNQLARQEMGRRGREKVEKMYLKKHMFQKFGACRPYINRNPNRSIERRAPFDAASDILSSDCQMASMHACSGSSATINSIQQTLGTKASIIPLKSFGINRFPNNVKLGSVKFCRSSQLEEGLVTGKPPSPVSVVDVQEIGGAGSSFVDYGLSEADPEVRSIIDKEKNRQFRSLELIASENFTSRAVMEAVGSCLTNKYSEGLPGKRYYGGNEYIDELEILCQERALAAFNLDGSQWGVNVQPLSGSPANFEVYTAILNPHDRIMGLDLPHGGHLSHGFMTAKRRVSGTSIYFESMPYRLDESTGLVDYDMLEKTATLFRPKLIIAGASAYPRDFDYPRMRKIADSVGAFLMMDMAHISGLVSASVVANPFEFCDIVTTTTHKSLRGPRGGMIFFKKEPVLGVDLESAINNAVFPGLQGGPHNHTIGGLAVSLKHAKSPEFKAYQSKVVSNCRALASRLMELGYKLVSGGSDNHLVLVDLRPLGIDGARAEKILDMASITLNKNSVPGDKSALVPGGIRIGSPAMTTRGFGEHEFAQVADFIHEGVQITVEAKKSATGSKLQDFMKFVTYPGFPLSDRVLNLQRSVEALTTQFPIPGL</sequence>
<proteinExistence type="inferred from homology"/>
<dbReference type="Proteomes" id="UP001153555">
    <property type="component" value="Unassembled WGS sequence"/>
</dbReference>
<feature type="compositionally biased region" description="Basic residues" evidence="11">
    <location>
        <begin position="155"/>
        <end position="174"/>
    </location>
</feature>
<dbReference type="GO" id="GO:0019264">
    <property type="term" value="P:glycine biosynthetic process from serine"/>
    <property type="evidence" value="ECO:0007669"/>
    <property type="project" value="InterPro"/>
</dbReference>
<evidence type="ECO:0000256" key="3">
    <source>
        <dbReference type="ARBA" id="ARBA00004777"/>
    </source>
</evidence>
<dbReference type="HAMAP" id="MF_00051">
    <property type="entry name" value="SHMT"/>
    <property type="match status" value="1"/>
</dbReference>
<evidence type="ECO:0000256" key="2">
    <source>
        <dbReference type="ARBA" id="ARBA00001933"/>
    </source>
</evidence>
<keyword evidence="12" id="KW-1133">Transmembrane helix</keyword>
<feature type="region of interest" description="Disordered" evidence="11">
    <location>
        <begin position="1"/>
        <end position="52"/>
    </location>
</feature>
<feature type="domain" description="Glycosyl transferase family 1" evidence="14">
    <location>
        <begin position="526"/>
        <end position="637"/>
    </location>
</feature>
<comment type="similarity">
    <text evidence="4 10">Belongs to the SHMT family.</text>
</comment>
<comment type="function">
    <text evidence="9">Catalyzes the interconversion of serine and glycine.</text>
</comment>
<comment type="function">
    <text evidence="10">Interconversion of serine and glycine.</text>
</comment>
<evidence type="ECO:0000259" key="14">
    <source>
        <dbReference type="Pfam" id="PF00534"/>
    </source>
</evidence>
<organism evidence="15 16">
    <name type="scientific">Striga hermonthica</name>
    <name type="common">Purple witchweed</name>
    <name type="synonym">Buchnera hermonthica</name>
    <dbReference type="NCBI Taxonomy" id="68872"/>
    <lineage>
        <taxon>Eukaryota</taxon>
        <taxon>Viridiplantae</taxon>
        <taxon>Streptophyta</taxon>
        <taxon>Embryophyta</taxon>
        <taxon>Tracheophyta</taxon>
        <taxon>Spermatophyta</taxon>
        <taxon>Magnoliopsida</taxon>
        <taxon>eudicotyledons</taxon>
        <taxon>Gunneridae</taxon>
        <taxon>Pentapetalae</taxon>
        <taxon>asterids</taxon>
        <taxon>lamiids</taxon>
        <taxon>Lamiales</taxon>
        <taxon>Orobanchaceae</taxon>
        <taxon>Buchnereae</taxon>
        <taxon>Striga</taxon>
    </lineage>
</organism>
<dbReference type="CDD" id="cd00378">
    <property type="entry name" value="SHMT"/>
    <property type="match status" value="1"/>
</dbReference>